<dbReference type="PANTHER" id="PTHR47936">
    <property type="entry name" value="PPR_LONG DOMAIN-CONTAINING PROTEIN"/>
    <property type="match status" value="1"/>
</dbReference>
<dbReference type="Gene3D" id="1.25.40.10">
    <property type="entry name" value="Tetratricopeptide repeat domain"/>
    <property type="match status" value="4"/>
</dbReference>
<dbReference type="Pfam" id="PF13812">
    <property type="entry name" value="PPR_3"/>
    <property type="match status" value="1"/>
</dbReference>
<proteinExistence type="predicted"/>
<feature type="repeat" description="PPR" evidence="2">
    <location>
        <begin position="409"/>
        <end position="443"/>
    </location>
</feature>
<dbReference type="Pfam" id="PF01535">
    <property type="entry name" value="PPR"/>
    <property type="match status" value="1"/>
</dbReference>
<dbReference type="Proteomes" id="UP000027586">
    <property type="component" value="Unassembled WGS sequence"/>
</dbReference>
<evidence type="ECO:0000256" key="1">
    <source>
        <dbReference type="ARBA" id="ARBA00022737"/>
    </source>
</evidence>
<keyword evidence="5" id="KW-1185">Reference proteome</keyword>
<evidence type="ECO:0000313" key="5">
    <source>
        <dbReference type="Proteomes" id="UP000027586"/>
    </source>
</evidence>
<sequence length="811" mass="93189">MQQGKAYIAECECGRLLKPGWQCNQCRKSCPYCRRALTVDPNDYCDRCFAKCNIHGIFPITQQHQHHHYYYHSNSKSSSFPPTPPLLLVLYPFLTPLDCFLFCDIVCLNHTIHPPLEDTIHFIARVSIMAFRQCTARSWCHVRSNLLRWQPVATRRPLSLQPIRALTTVNEMATADISNKKHDPAAAATTAAAAPLSTTLDFTKPLDAVWEDYCYRVDHQERLTFQDFNLLCARIKKETEEGPDEAIRRLQSVMREMHRRKMPKEVFIRGCNMLVHLFIQKKDMKSARLVVDGMMRSNYRPDEVTVKTLFGGVMEVGGSLSDLHEIYETLQERRMFPEVSSVYQMLISMFGSRGLIDNARTYYAACLKKRIPLEPGVFNQMMLAYGTAELPEAALGVYQQMVKRGCQPTGATYHIIITLLQQAGMKEAMEHVFDDMKASGVAMNTSHFIASGWDPKQAIEELHRLDMQLSTRDYNTCIAHYIKRNQFPEALEVFRMMNEKGVDPDVYSFSIIMDTIARDRERPVDQVFAFHEEMKSHDIQPDVSVYTTLMAACTRIDGGLDKAMGLLSEMEQHNVMPNTFTFNAIFSLLSQQPNVTRADYERAEQLWNKMNQLGIKPDTRSYNTQLAILSRLVKPVEDTQPADQLWKTDGRNAFEMSGAAKEMLQLYRSMRKRCKRDFLTYTTVINTLVSAGQIRQAMQVYDDAKIARIRLPISVYNSTMKALKQANQISQIMNIWHDMKSMRVRPDNNTYTYALDACLQLGLRESFSAIRAQRRDDAERLLELERKREERMENKNAAAASATVEEETTLE</sequence>
<feature type="repeat" description="PPR" evidence="2">
    <location>
        <begin position="712"/>
        <end position="746"/>
    </location>
</feature>
<dbReference type="VEuPathDB" id="FungiDB:LCOR_09297.1"/>
<dbReference type="OrthoDB" id="407658at2759"/>
<feature type="repeat" description="PPR" evidence="2">
    <location>
        <begin position="542"/>
        <end position="577"/>
    </location>
</feature>
<protein>
    <submittedName>
        <fullName evidence="4">Pentatricopeptide repeat-containing protein</fullName>
    </submittedName>
</protein>
<dbReference type="NCBIfam" id="TIGR00756">
    <property type="entry name" value="PPR"/>
    <property type="match status" value="4"/>
</dbReference>
<feature type="repeat" description="PPR" evidence="2">
    <location>
        <begin position="470"/>
        <end position="504"/>
    </location>
</feature>
<dbReference type="InterPro" id="IPR002885">
    <property type="entry name" value="PPR_rpt"/>
</dbReference>
<feature type="repeat" description="PPR" evidence="2">
    <location>
        <begin position="505"/>
        <end position="541"/>
    </location>
</feature>
<name>A0A068S9D7_9FUNG</name>
<dbReference type="Pfam" id="PF13041">
    <property type="entry name" value="PPR_2"/>
    <property type="match status" value="3"/>
</dbReference>
<evidence type="ECO:0000256" key="2">
    <source>
        <dbReference type="PROSITE-ProRule" id="PRU00708"/>
    </source>
</evidence>
<feature type="region of interest" description="Disordered" evidence="3">
    <location>
        <begin position="788"/>
        <end position="811"/>
    </location>
</feature>
<accession>A0A068S9D7</accession>
<dbReference type="EMBL" id="CBTN010000056">
    <property type="protein sequence ID" value="CDH58437.1"/>
    <property type="molecule type" value="Genomic_DNA"/>
</dbReference>
<dbReference type="PANTHER" id="PTHR47936:SF1">
    <property type="entry name" value="PENTATRICOPEPTIDE REPEAT-CONTAINING PROTEIN GUN1, CHLOROPLASTIC"/>
    <property type="match status" value="1"/>
</dbReference>
<dbReference type="PROSITE" id="PS51375">
    <property type="entry name" value="PPR"/>
    <property type="match status" value="7"/>
</dbReference>
<reference evidence="4" key="1">
    <citation type="submission" date="2013-08" db="EMBL/GenBank/DDBJ databases">
        <title>Gene expansion shapes genome architecture in the human pathogen Lichtheimia corymbifera: an evolutionary genomics analysis in the ancient terrestrial Mucorales (Mucoromycotina).</title>
        <authorList>
            <person name="Schwartze V.U."/>
            <person name="Winter S."/>
            <person name="Shelest E."/>
            <person name="Marcet-Houben M."/>
            <person name="Horn F."/>
            <person name="Wehner S."/>
            <person name="Hoffmann K."/>
            <person name="Riege K."/>
            <person name="Sammeth M."/>
            <person name="Nowrousian M."/>
            <person name="Valiante V."/>
            <person name="Linde J."/>
            <person name="Jacobsen I.D."/>
            <person name="Marz M."/>
            <person name="Brakhage A.A."/>
            <person name="Gabaldon T."/>
            <person name="Bocker S."/>
            <person name="Voigt K."/>
        </authorList>
    </citation>
    <scope>NUCLEOTIDE SEQUENCE [LARGE SCALE GENOMIC DNA]</scope>
    <source>
        <strain evidence="4">FSU 9682</strain>
    </source>
</reference>
<dbReference type="AlphaFoldDB" id="A0A068S9D7"/>
<dbReference type="GO" id="GO:0031930">
    <property type="term" value="P:mitochondria-nucleus signaling pathway"/>
    <property type="evidence" value="ECO:0007669"/>
    <property type="project" value="TreeGrafter"/>
</dbReference>
<feature type="repeat" description="PPR" evidence="2">
    <location>
        <begin position="677"/>
        <end position="711"/>
    </location>
</feature>
<dbReference type="InterPro" id="IPR011990">
    <property type="entry name" value="TPR-like_helical_dom_sf"/>
</dbReference>
<keyword evidence="1" id="KW-0677">Repeat</keyword>
<organism evidence="4 5">
    <name type="scientific">Lichtheimia corymbifera JMRC:FSU:9682</name>
    <dbReference type="NCBI Taxonomy" id="1263082"/>
    <lineage>
        <taxon>Eukaryota</taxon>
        <taxon>Fungi</taxon>
        <taxon>Fungi incertae sedis</taxon>
        <taxon>Mucoromycota</taxon>
        <taxon>Mucoromycotina</taxon>
        <taxon>Mucoromycetes</taxon>
        <taxon>Mucorales</taxon>
        <taxon>Lichtheimiaceae</taxon>
        <taxon>Lichtheimia</taxon>
    </lineage>
</organism>
<dbReference type="STRING" id="1263082.A0A068S9D7"/>
<evidence type="ECO:0000256" key="3">
    <source>
        <dbReference type="SAM" id="MobiDB-lite"/>
    </source>
</evidence>
<evidence type="ECO:0000313" key="4">
    <source>
        <dbReference type="EMBL" id="CDH58437.1"/>
    </source>
</evidence>
<comment type="caution">
    <text evidence="4">The sequence shown here is derived from an EMBL/GenBank/DDBJ whole genome shotgun (WGS) entry which is preliminary data.</text>
</comment>
<feature type="repeat" description="PPR" evidence="2">
    <location>
        <begin position="374"/>
        <end position="408"/>
    </location>
</feature>
<gene>
    <name evidence="4" type="ORF">LCOR_09297.1</name>
</gene>